<accession>E0YPH1</accession>
<keyword evidence="2" id="KW-1185">Reference proteome</keyword>
<evidence type="ECO:0008006" key="3">
    <source>
        <dbReference type="Google" id="ProtNLM"/>
    </source>
</evidence>
<dbReference type="KEGG" id="vg:9711643"/>
<evidence type="ECO:0000313" key="1">
    <source>
        <dbReference type="EMBL" id="ADL71004.1"/>
    </source>
</evidence>
<protein>
    <recommendedName>
        <fullName evidence="3">Immunity repressor</fullName>
    </recommendedName>
</protein>
<reference evidence="1 2" key="1">
    <citation type="journal article" date="2011" name="PLoS ONE">
        <title>Expanding the diversity of mycobacteriophages: insights into genome architecture and evolution.</title>
        <authorList>
            <person name="Pope W.H."/>
            <person name="Jacobs-Sera D."/>
            <person name="Russell D.A."/>
            <person name="Peebles C.L."/>
            <person name="Al-Atrache Z."/>
            <person name="Alcoser T.A."/>
            <person name="Alexander L.M."/>
            <person name="Alfano M.B."/>
            <person name="Alford S.T."/>
            <person name="Amy N.E."/>
            <person name="Anderson M.D."/>
            <person name="Anderson A.G."/>
            <person name="Ang A.A."/>
            <person name="Ares M.Jr."/>
            <person name="Barber A.J."/>
            <person name="Barker L.P."/>
            <person name="Barrett J.M."/>
            <person name="Barshop W.D."/>
            <person name="Bauerle C.M."/>
            <person name="Bayles I.M."/>
            <person name="Belfield K.L."/>
            <person name="Best A.A."/>
            <person name="Borjon A.Jr."/>
            <person name="Bowman C.A."/>
            <person name="Boyer C.A."/>
            <person name="Bradley K.W."/>
            <person name="Bradley V.A."/>
            <person name="Broadway L.N."/>
            <person name="Budwal K."/>
            <person name="Busby K.N."/>
            <person name="Campbell I.W."/>
            <person name="Campbell A.M."/>
            <person name="Carey A."/>
            <person name="Caruso S.M."/>
            <person name="Chew R.D."/>
            <person name="Cockburn C.L."/>
            <person name="Cohen L.B."/>
            <person name="Corajod J.M."/>
            <person name="Cresawn S.G."/>
            <person name="Davis K.R."/>
            <person name="Deng L."/>
            <person name="Denver D.R."/>
            <person name="Dixon B.R."/>
            <person name="Ekram S."/>
            <person name="Elgin S.C."/>
            <person name="Engelsen A.E."/>
            <person name="English B.E."/>
            <person name="Erb M.L."/>
            <person name="Estrada C."/>
            <person name="Filliger L.Z."/>
            <person name="Findley A.M."/>
            <person name="Forbes L."/>
            <person name="Forsyth M.H."/>
            <person name="Fox T.M."/>
            <person name="Fritz M.J."/>
            <person name="Garcia R."/>
            <person name="George Z.D."/>
            <person name="Georges A.E."/>
            <person name="Gissendanner C.R."/>
            <person name="Goff S."/>
            <person name="Goldstein R."/>
            <person name="Gordon K.C."/>
            <person name="Green R.D."/>
            <person name="Guerra S.L."/>
            <person name="Guiney-Olsen K.R."/>
            <person name="Guiza B.G."/>
            <person name="Haghighat L."/>
            <person name="Hagopian G.V."/>
            <person name="Harmon C.J."/>
            <person name="Harmson J.S."/>
            <person name="Hartzog G.A."/>
            <person name="Harvey S.E."/>
            <person name="He S."/>
            <person name="He K.J."/>
            <person name="Healy K.E."/>
            <person name="Higinbotham E.R."/>
            <person name="Hildebrandt E.N."/>
            <person name="Ho J.H."/>
            <person name="Hogan G.M."/>
            <person name="Hohenstein V.G."/>
            <person name="Holz N.A."/>
            <person name="Huang V.J."/>
            <person name="Hufford E.L."/>
            <person name="Hynes P.M."/>
            <person name="Jackson A.S."/>
            <person name="Jansen E.C."/>
            <person name="Jarvik J."/>
            <person name="Jasinto P.G."/>
            <person name="Jordan T.C."/>
            <person name="Kasza T."/>
            <person name="Katelyn M.A."/>
            <person name="Kelsey J.S."/>
            <person name="Kerrigan L.A."/>
            <person name="Khaw D."/>
            <person name="Kim J."/>
            <person name="Knutter J.Z."/>
            <person name="Ko C.C."/>
            <person name="Larkin G.V."/>
            <person name="Laroche J.R."/>
            <person name="Latif A."/>
            <person name="Leuba K.D."/>
            <person name="Leuba S.I."/>
            <person name="Lewis L.O."/>
            <person name="Loesser-Casey K.E."/>
            <person name="Long C.A."/>
            <person name="Lopez A.J."/>
            <person name="Lowery N."/>
            <person name="Lu T.Q."/>
            <person name="Mac V."/>
            <person name="Masters I.R."/>
            <person name="McCloud J.J."/>
            <person name="McDonough M.J."/>
            <person name="Medenbach A.J."/>
            <person name="Menon A."/>
            <person name="Miller R."/>
            <person name="Morgan B.K."/>
            <person name="Ng P.C."/>
            <person name="Nguyen E."/>
            <person name="Nguyen K.T."/>
            <person name="Nguyen E.T."/>
            <person name="Nicholson K.M."/>
            <person name="Parnell L.A."/>
            <person name="Peirce C.E."/>
            <person name="Perz A.M."/>
            <person name="Peterson L.J."/>
            <person name="Pferdehirt R.E."/>
            <person name="Philip S.V."/>
            <person name="Pogliano K."/>
            <person name="Pogliano J."/>
            <person name="Polley T."/>
            <person name="Puopolo E.J."/>
            <person name="Rabinowitz H.S."/>
            <person name="Resiss M.J."/>
            <person name="Rhyan C.N."/>
            <person name="Robinson Y.M."/>
            <person name="Rodriguez L.L."/>
            <person name="Rose A.C."/>
            <person name="Rubin J.D."/>
            <person name="Ruby J.A."/>
            <person name="Saha M.S."/>
            <person name="Sandoz J.W."/>
            <person name="Savitskaya J."/>
            <person name="Schipper D.J."/>
            <person name="Schnitzler C.E."/>
            <person name="Schott A.R."/>
            <person name="Segal J.B."/>
            <person name="Shaffer C.D."/>
            <person name="Sheldon K.E."/>
            <person name="Shepard E.M."/>
            <person name="Shepardson J.W."/>
            <person name="Shroff M.K."/>
            <person name="Simmons J.M."/>
            <person name="Simms E.F."/>
            <person name="Simpson B.M."/>
            <person name="Sinclair K.M."/>
            <person name="Sjoholm R.L."/>
            <person name="Slette I.J."/>
            <person name="Spaulding B.C."/>
            <person name="Straub C.L."/>
            <person name="Stukey J."/>
            <person name="Sughrue T."/>
            <person name="Tang T.Y."/>
            <person name="Tatyana L.M."/>
            <person name="Taylor S.B."/>
            <person name="Taylor B.J."/>
            <person name="Temple L.M."/>
            <person name="Thompson J.V."/>
            <person name="Tokarz M.P."/>
            <person name="Trapani S.E."/>
            <person name="Troum A.P."/>
            <person name="Tsay J."/>
            <person name="Tubbs A.T."/>
            <person name="Walton J.M."/>
            <person name="Wang D.H."/>
            <person name="Wang H."/>
            <person name="Warner J.R."/>
            <person name="Weisser E.G."/>
            <person name="Wendler S.C."/>
            <person name="Weston-Hafer K.A."/>
            <person name="Whelan H.M."/>
            <person name="Williamson K.E."/>
            <person name="Willis A.N."/>
            <person name="Wirtshafter H.S."/>
            <person name="Wong T.W."/>
            <person name="Wu P."/>
            <person name="Yang Y."/>
            <person name="Yee B.C."/>
            <person name="Zaidins D.A."/>
            <person name="Zhang B."/>
            <person name="Zuniga M.Y."/>
            <person name="Hendrix R.W."/>
            <person name="Hatfull G.F."/>
        </authorList>
    </citation>
    <scope>NUCLEOTIDE SEQUENCE [LARGE SCALE GENOMIC DNA]</scope>
</reference>
<gene>
    <name evidence="1" type="primary">38</name>
    <name evidence="1" type="ORF">LEBRON_38</name>
</gene>
<dbReference type="Proteomes" id="UP000000524">
    <property type="component" value="Segment"/>
</dbReference>
<proteinExistence type="predicted"/>
<name>E0YPH1_9CAUD</name>
<evidence type="ECO:0000313" key="2">
    <source>
        <dbReference type="Proteomes" id="UP000000524"/>
    </source>
</evidence>
<sequence>MRMSQKSDIMIGMSGNTDQNKDLLVVVGYLLGRPVRIQEALSALGMSRSTFYEQRDKGVLNSIPNLMAIADHFNLDKVDLLVRFGHVTKDELLTFLEREGEIIEHSLDPPIATTRTEVRTRTKPAREALKARTDIPPL</sequence>
<dbReference type="RefSeq" id="YP_003857169.1">
    <property type="nucleotide sequence ID" value="NC_014461.1"/>
</dbReference>
<organism evidence="1 2">
    <name type="scientific">Mycobacterium phage LeBron</name>
    <dbReference type="NCBI Taxonomy" id="2919553"/>
    <lineage>
        <taxon>Viruses</taxon>
        <taxon>Duplodnaviria</taxon>
        <taxon>Heunggongvirae</taxon>
        <taxon>Uroviricota</taxon>
        <taxon>Caudoviricetes</taxon>
        <taxon>Vilmaviridae</taxon>
        <taxon>Lclasvirinae</taxon>
        <taxon>Bronvirus</taxon>
        <taxon>Bronvirus bron</taxon>
        <taxon>Mycobacterium virus Bron</taxon>
    </lineage>
</organism>
<dbReference type="EMBL" id="HM152763">
    <property type="protein sequence ID" value="ADL71004.1"/>
    <property type="molecule type" value="Genomic_DNA"/>
</dbReference>
<dbReference type="GeneID" id="9711643"/>